<comment type="caution">
    <text evidence="1">The sequence shown here is derived from an EMBL/GenBank/DDBJ whole genome shotgun (WGS) entry which is preliminary data.</text>
</comment>
<protein>
    <submittedName>
        <fullName evidence="1">Uncharacterized protein</fullName>
    </submittedName>
</protein>
<evidence type="ECO:0000313" key="1">
    <source>
        <dbReference type="EMBL" id="KAK0607224.1"/>
    </source>
</evidence>
<dbReference type="EMBL" id="JAUESC010000001">
    <property type="protein sequence ID" value="KAK0607224.1"/>
    <property type="molecule type" value="Genomic_DNA"/>
</dbReference>
<gene>
    <name evidence="1" type="ORF">LWI29_011670</name>
</gene>
<organism evidence="1 2">
    <name type="scientific">Acer saccharum</name>
    <name type="common">Sugar maple</name>
    <dbReference type="NCBI Taxonomy" id="4024"/>
    <lineage>
        <taxon>Eukaryota</taxon>
        <taxon>Viridiplantae</taxon>
        <taxon>Streptophyta</taxon>
        <taxon>Embryophyta</taxon>
        <taxon>Tracheophyta</taxon>
        <taxon>Spermatophyta</taxon>
        <taxon>Magnoliopsida</taxon>
        <taxon>eudicotyledons</taxon>
        <taxon>Gunneridae</taxon>
        <taxon>Pentapetalae</taxon>
        <taxon>rosids</taxon>
        <taxon>malvids</taxon>
        <taxon>Sapindales</taxon>
        <taxon>Sapindaceae</taxon>
        <taxon>Hippocastanoideae</taxon>
        <taxon>Acereae</taxon>
        <taxon>Acer</taxon>
    </lineage>
</organism>
<reference evidence="1" key="2">
    <citation type="submission" date="2023-06" db="EMBL/GenBank/DDBJ databases">
        <authorList>
            <person name="Swenson N.G."/>
            <person name="Wegrzyn J.L."/>
            <person name="Mcevoy S.L."/>
        </authorList>
    </citation>
    <scope>NUCLEOTIDE SEQUENCE</scope>
    <source>
        <strain evidence="1">NS2018</strain>
        <tissue evidence="1">Leaf</tissue>
    </source>
</reference>
<dbReference type="Proteomes" id="UP001168877">
    <property type="component" value="Unassembled WGS sequence"/>
</dbReference>
<sequence length="74" mass="8503">MRDSSFYPTDSLQRYTLYNFKVLGSCILERSAAADIRIRILVDYVKFRDINNEKGKFEKVGFTVKDFAGVSGQI</sequence>
<keyword evidence="2" id="KW-1185">Reference proteome</keyword>
<name>A0AA39W2B1_ACESA</name>
<accession>A0AA39W2B1</accession>
<proteinExistence type="predicted"/>
<reference evidence="1" key="1">
    <citation type="journal article" date="2022" name="Plant J.">
        <title>Strategies of tolerance reflected in two North American maple genomes.</title>
        <authorList>
            <person name="McEvoy S.L."/>
            <person name="Sezen U.U."/>
            <person name="Trouern-Trend A."/>
            <person name="McMahon S.M."/>
            <person name="Schaberg P.G."/>
            <person name="Yang J."/>
            <person name="Wegrzyn J.L."/>
            <person name="Swenson N.G."/>
        </authorList>
    </citation>
    <scope>NUCLEOTIDE SEQUENCE</scope>
    <source>
        <strain evidence="1">NS2018</strain>
    </source>
</reference>
<dbReference type="AlphaFoldDB" id="A0AA39W2B1"/>
<evidence type="ECO:0000313" key="2">
    <source>
        <dbReference type="Proteomes" id="UP001168877"/>
    </source>
</evidence>